<evidence type="ECO:0000256" key="3">
    <source>
        <dbReference type="ARBA" id="ARBA00023002"/>
    </source>
</evidence>
<dbReference type="GO" id="GO:0016705">
    <property type="term" value="F:oxidoreductase activity, acting on paired donors, with incorporation or reduction of molecular oxygen"/>
    <property type="evidence" value="ECO:0007669"/>
    <property type="project" value="InterPro"/>
</dbReference>
<dbReference type="InterPro" id="IPR050364">
    <property type="entry name" value="Cytochrome_P450_fung"/>
</dbReference>
<dbReference type="PANTHER" id="PTHR46300:SF12">
    <property type="entry name" value="P450, PUTATIVE (EUROFUNG)-RELATED"/>
    <property type="match status" value="1"/>
</dbReference>
<dbReference type="Proteomes" id="UP000326950">
    <property type="component" value="Unassembled WGS sequence"/>
</dbReference>
<dbReference type="SUPFAM" id="SSF48264">
    <property type="entry name" value="Cytochrome P450"/>
    <property type="match status" value="1"/>
</dbReference>
<evidence type="ECO:0000256" key="1">
    <source>
        <dbReference type="ARBA" id="ARBA00010617"/>
    </source>
</evidence>
<dbReference type="PRINTS" id="PR00463">
    <property type="entry name" value="EP450I"/>
</dbReference>
<keyword evidence="2" id="KW-0479">Metal-binding</keyword>
<keyword evidence="3" id="KW-0560">Oxidoreductase</keyword>
<reference evidence="5 6" key="1">
    <citation type="submission" date="2019-04" db="EMBL/GenBank/DDBJ databases">
        <title>Friends and foes A comparative genomics study of 23 Aspergillus species from section Flavi.</title>
        <authorList>
            <consortium name="DOE Joint Genome Institute"/>
            <person name="Kjaerbolling I."/>
            <person name="Vesth T."/>
            <person name="Frisvad J.C."/>
            <person name="Nybo J.L."/>
            <person name="Theobald S."/>
            <person name="Kildgaard S."/>
            <person name="Isbrandt T."/>
            <person name="Kuo A."/>
            <person name="Sato A."/>
            <person name="Lyhne E.K."/>
            <person name="Kogle M.E."/>
            <person name="Wiebenga A."/>
            <person name="Kun R.S."/>
            <person name="Lubbers R.J."/>
            <person name="Makela M.R."/>
            <person name="Barry K."/>
            <person name="Chovatia M."/>
            <person name="Clum A."/>
            <person name="Daum C."/>
            <person name="Haridas S."/>
            <person name="He G."/>
            <person name="LaButti K."/>
            <person name="Lipzen A."/>
            <person name="Mondo S."/>
            <person name="Riley R."/>
            <person name="Salamov A."/>
            <person name="Simmons B.A."/>
            <person name="Magnuson J.K."/>
            <person name="Henrissat B."/>
            <person name="Mortensen U.H."/>
            <person name="Larsen T.O."/>
            <person name="Devries R.P."/>
            <person name="Grigoriev I.V."/>
            <person name="Machida M."/>
            <person name="Baker S.E."/>
            <person name="Andersen M.R."/>
        </authorList>
    </citation>
    <scope>NUCLEOTIDE SEQUENCE [LARGE SCALE GENOMIC DNA]</scope>
    <source>
        <strain evidence="5 6">CBS 117626</strain>
    </source>
</reference>
<sequence length="475" mass="54391">MPLPTLSNVLLGLAILYFAKLVILRRKAFAPLPPGPKPNPTIGNLRDLPRPGQQEWIHWLTFKELYVPIFQTIVILNDHQVAFDLMEKRSTIYLSRPRMIFAGEMVGWENALTMQGYSDVEVRRFLLRVLQKPDNLIRHVRTEAGAMILKIAYGYNIEPKGRDPLIDLANESVDIFAGTWLVDTISLFKYIPTWFPGAEFKRRDYAWRKTLLTTIEKPYQLVKQQMHRGSYPPSYLASLLEQGDGKLNAEEEFVSKWTAGILYLGGADTVLPTVSSLSCFFLAMALYPEAQRKAQEEIDRILGPNRLPTLDDRHKLPYIDAMVKETFRWHPVGPMGVPYSVTEDEVYAVYLIPKGALILPNIWAFTHDPNVYREPETFRPERFLGDKPELNPYTTAFDETVFLSIAQSLTVFNFSKPEGEDDLQPEFLPGVISHLAPYRLDISPRSAVHEALIHSVEVEHPWEESHAKELQKVEC</sequence>
<keyword evidence="6" id="KW-1185">Reference proteome</keyword>
<gene>
    <name evidence="5" type="ORF">BDV40DRAFT_307655</name>
</gene>
<comment type="similarity">
    <text evidence="1">Belongs to the cytochrome P450 family.</text>
</comment>
<evidence type="ECO:0000256" key="2">
    <source>
        <dbReference type="ARBA" id="ARBA00022723"/>
    </source>
</evidence>
<dbReference type="GO" id="GO:0005506">
    <property type="term" value="F:iron ion binding"/>
    <property type="evidence" value="ECO:0007669"/>
    <property type="project" value="InterPro"/>
</dbReference>
<evidence type="ECO:0000313" key="6">
    <source>
        <dbReference type="Proteomes" id="UP000326950"/>
    </source>
</evidence>
<dbReference type="Gene3D" id="1.10.630.10">
    <property type="entry name" value="Cytochrome P450"/>
    <property type="match status" value="1"/>
</dbReference>
<dbReference type="AlphaFoldDB" id="A0A5N6UJ55"/>
<dbReference type="Pfam" id="PF00067">
    <property type="entry name" value="p450"/>
    <property type="match status" value="1"/>
</dbReference>
<protein>
    <submittedName>
        <fullName evidence="5">Cytochrome P450</fullName>
    </submittedName>
</protein>
<dbReference type="GO" id="GO:0004497">
    <property type="term" value="F:monooxygenase activity"/>
    <property type="evidence" value="ECO:0007669"/>
    <property type="project" value="InterPro"/>
</dbReference>
<proteinExistence type="inferred from homology"/>
<dbReference type="InterPro" id="IPR001128">
    <property type="entry name" value="Cyt_P450"/>
</dbReference>
<accession>A0A5N6UJ55</accession>
<evidence type="ECO:0000313" key="5">
    <source>
        <dbReference type="EMBL" id="KAE8158642.1"/>
    </source>
</evidence>
<dbReference type="EMBL" id="ML738691">
    <property type="protein sequence ID" value="KAE8158642.1"/>
    <property type="molecule type" value="Genomic_DNA"/>
</dbReference>
<dbReference type="GO" id="GO:0020037">
    <property type="term" value="F:heme binding"/>
    <property type="evidence" value="ECO:0007669"/>
    <property type="project" value="InterPro"/>
</dbReference>
<dbReference type="InterPro" id="IPR036396">
    <property type="entry name" value="Cyt_P450_sf"/>
</dbReference>
<keyword evidence="4" id="KW-0408">Iron</keyword>
<evidence type="ECO:0000256" key="4">
    <source>
        <dbReference type="ARBA" id="ARBA00023004"/>
    </source>
</evidence>
<organism evidence="5 6">
    <name type="scientific">Aspergillus tamarii</name>
    <dbReference type="NCBI Taxonomy" id="41984"/>
    <lineage>
        <taxon>Eukaryota</taxon>
        <taxon>Fungi</taxon>
        <taxon>Dikarya</taxon>
        <taxon>Ascomycota</taxon>
        <taxon>Pezizomycotina</taxon>
        <taxon>Eurotiomycetes</taxon>
        <taxon>Eurotiomycetidae</taxon>
        <taxon>Eurotiales</taxon>
        <taxon>Aspergillaceae</taxon>
        <taxon>Aspergillus</taxon>
        <taxon>Aspergillus subgen. Circumdati</taxon>
    </lineage>
</organism>
<name>A0A5N6UJ55_ASPTM</name>
<dbReference type="InterPro" id="IPR002401">
    <property type="entry name" value="Cyt_P450_E_grp-I"/>
</dbReference>
<dbReference type="CDD" id="cd11065">
    <property type="entry name" value="CYP64-like"/>
    <property type="match status" value="1"/>
</dbReference>
<dbReference type="PANTHER" id="PTHR46300">
    <property type="entry name" value="P450, PUTATIVE (EUROFUNG)-RELATED-RELATED"/>
    <property type="match status" value="1"/>
</dbReference>
<dbReference type="OrthoDB" id="2789670at2759"/>